<dbReference type="RefSeq" id="WP_057810459.1">
    <property type="nucleotide sequence ID" value="NZ_AZGN01000044.1"/>
</dbReference>
<protein>
    <recommendedName>
        <fullName evidence="4">Surface layer protein A domain-containing protein</fullName>
    </recommendedName>
</protein>
<dbReference type="Proteomes" id="UP000051735">
    <property type="component" value="Unassembled WGS sequence"/>
</dbReference>
<feature type="signal peptide" evidence="1">
    <location>
        <begin position="1"/>
        <end position="23"/>
    </location>
</feature>
<accession>A0ABR5PQH1</accession>
<proteinExistence type="predicted"/>
<evidence type="ECO:0000313" key="3">
    <source>
        <dbReference type="Proteomes" id="UP000051735"/>
    </source>
</evidence>
<keyword evidence="1" id="KW-0732">Signal</keyword>
<organism evidence="2 3">
    <name type="scientific">Lactobacillus intestinalis DSM 6629</name>
    <dbReference type="NCBI Taxonomy" id="1423761"/>
    <lineage>
        <taxon>Bacteria</taxon>
        <taxon>Bacillati</taxon>
        <taxon>Bacillota</taxon>
        <taxon>Bacilli</taxon>
        <taxon>Lactobacillales</taxon>
        <taxon>Lactobacillaceae</taxon>
        <taxon>Lactobacillus</taxon>
    </lineage>
</organism>
<sequence length="183" mass="21037">MKHKSLKISLAALGMFATTLTTANIHSNQVNAAYYRGAKVTTPKSIRGTWYNYNFNKLNKMTITAHTVTLPKLDTNSPHGTFTLYKQDKKIYRKASGNLKYMERANKYAYKHHWMNSWTYNNQGFKWIGIDPYWLDAGDNDYGGGLRATTINKNGHTVKQLILKNPNSVKYFYKSPTLTKKIK</sequence>
<dbReference type="GeneID" id="75117708"/>
<name>A0ABR5PQH1_9LACO</name>
<reference evidence="2 3" key="1">
    <citation type="journal article" date="2015" name="Genome Announc.">
        <title>Expanding the biotechnology potential of lactobacilli through comparative genomics of 213 strains and associated genera.</title>
        <authorList>
            <person name="Sun Z."/>
            <person name="Harris H.M."/>
            <person name="McCann A."/>
            <person name="Guo C."/>
            <person name="Argimon S."/>
            <person name="Zhang W."/>
            <person name="Yang X."/>
            <person name="Jeffery I.B."/>
            <person name="Cooney J.C."/>
            <person name="Kagawa T.F."/>
            <person name="Liu W."/>
            <person name="Song Y."/>
            <person name="Salvetti E."/>
            <person name="Wrobel A."/>
            <person name="Rasinkangas P."/>
            <person name="Parkhill J."/>
            <person name="Rea M.C."/>
            <person name="O'Sullivan O."/>
            <person name="Ritari J."/>
            <person name="Douillard F.P."/>
            <person name="Paul Ross R."/>
            <person name="Yang R."/>
            <person name="Briner A.E."/>
            <person name="Felis G.E."/>
            <person name="de Vos W.M."/>
            <person name="Barrangou R."/>
            <person name="Klaenhammer T.R."/>
            <person name="Caufield P.W."/>
            <person name="Cui Y."/>
            <person name="Zhang H."/>
            <person name="O'Toole P.W."/>
        </authorList>
    </citation>
    <scope>NUCLEOTIDE SEQUENCE [LARGE SCALE GENOMIC DNA]</scope>
    <source>
        <strain evidence="2 3">DSM 6629</strain>
    </source>
</reference>
<evidence type="ECO:0000256" key="1">
    <source>
        <dbReference type="SAM" id="SignalP"/>
    </source>
</evidence>
<keyword evidence="3" id="KW-1185">Reference proteome</keyword>
<dbReference type="EMBL" id="AZGN01000044">
    <property type="protein sequence ID" value="KRM32767.1"/>
    <property type="molecule type" value="Genomic_DNA"/>
</dbReference>
<evidence type="ECO:0000313" key="2">
    <source>
        <dbReference type="EMBL" id="KRM32767.1"/>
    </source>
</evidence>
<comment type="caution">
    <text evidence="2">The sequence shown here is derived from an EMBL/GenBank/DDBJ whole genome shotgun (WGS) entry which is preliminary data.</text>
</comment>
<evidence type="ECO:0008006" key="4">
    <source>
        <dbReference type="Google" id="ProtNLM"/>
    </source>
</evidence>
<gene>
    <name evidence="2" type="ORF">FC44_GL001570</name>
</gene>
<feature type="chain" id="PRO_5045360292" description="Surface layer protein A domain-containing protein" evidence="1">
    <location>
        <begin position="24"/>
        <end position="183"/>
    </location>
</feature>